<evidence type="ECO:0000256" key="1">
    <source>
        <dbReference type="ARBA" id="ARBA00005257"/>
    </source>
</evidence>
<dbReference type="Pfam" id="PF01201">
    <property type="entry name" value="Ribosomal_S8e"/>
    <property type="match status" value="1"/>
</dbReference>
<accession>A0A1X0QKL5</accession>
<proteinExistence type="inferred from homology"/>
<feature type="compositionally biased region" description="Basic residues" evidence="5">
    <location>
        <begin position="1"/>
        <end position="28"/>
    </location>
</feature>
<dbReference type="VEuPathDB" id="MicrosporidiaDB:A0H76_1830"/>
<gene>
    <name evidence="6" type="primary">RS8B</name>
    <name evidence="6" type="ORF">A0H76_1830</name>
</gene>
<dbReference type="GO" id="GO:0006412">
    <property type="term" value="P:translation"/>
    <property type="evidence" value="ECO:0007669"/>
    <property type="project" value="InterPro"/>
</dbReference>
<protein>
    <recommendedName>
        <fullName evidence="4">40S ribosomal protein S8</fullName>
    </recommendedName>
</protein>
<dbReference type="GO" id="GO:0005840">
    <property type="term" value="C:ribosome"/>
    <property type="evidence" value="ECO:0007669"/>
    <property type="project" value="UniProtKB-KW"/>
</dbReference>
<comment type="caution">
    <text evidence="6">The sequence shown here is derived from an EMBL/GenBank/DDBJ whole genome shotgun (WGS) entry which is preliminary data.</text>
</comment>
<dbReference type="EMBL" id="LTAI01000044">
    <property type="protein sequence ID" value="ORE00255.1"/>
    <property type="molecule type" value="Genomic_DNA"/>
</dbReference>
<evidence type="ECO:0000256" key="5">
    <source>
        <dbReference type="SAM" id="MobiDB-lite"/>
    </source>
</evidence>
<dbReference type="InterPro" id="IPR001047">
    <property type="entry name" value="Ribosomal_eS8"/>
</dbReference>
<dbReference type="GO" id="GO:0003735">
    <property type="term" value="F:structural constituent of ribosome"/>
    <property type="evidence" value="ECO:0007669"/>
    <property type="project" value="InterPro"/>
</dbReference>
<evidence type="ECO:0000313" key="6">
    <source>
        <dbReference type="EMBL" id="ORE00255.1"/>
    </source>
</evidence>
<evidence type="ECO:0000256" key="2">
    <source>
        <dbReference type="ARBA" id="ARBA00022980"/>
    </source>
</evidence>
<dbReference type="PANTHER" id="PTHR10394">
    <property type="entry name" value="40S RIBOSOMAL PROTEIN S8"/>
    <property type="match status" value="1"/>
</dbReference>
<dbReference type="NCBIfam" id="TIGR00307">
    <property type="entry name" value="eS8"/>
    <property type="match status" value="1"/>
</dbReference>
<evidence type="ECO:0000256" key="4">
    <source>
        <dbReference type="RuleBase" id="RU000669"/>
    </source>
</evidence>
<evidence type="ECO:0000256" key="3">
    <source>
        <dbReference type="ARBA" id="ARBA00023274"/>
    </source>
</evidence>
<comment type="similarity">
    <text evidence="1 4">Belongs to the eukaryotic ribosomal protein eS8 family.</text>
</comment>
<organism evidence="6 7">
    <name type="scientific">Hepatospora eriocheir</name>
    <dbReference type="NCBI Taxonomy" id="1081669"/>
    <lineage>
        <taxon>Eukaryota</taxon>
        <taxon>Fungi</taxon>
        <taxon>Fungi incertae sedis</taxon>
        <taxon>Microsporidia</taxon>
        <taxon>Hepatosporidae</taxon>
        <taxon>Hepatospora</taxon>
    </lineage>
</organism>
<dbReference type="Proteomes" id="UP000192501">
    <property type="component" value="Unassembled WGS sequence"/>
</dbReference>
<dbReference type="GO" id="GO:1990904">
    <property type="term" value="C:ribonucleoprotein complex"/>
    <property type="evidence" value="ECO:0007669"/>
    <property type="project" value="UniProtKB-KW"/>
</dbReference>
<dbReference type="InterPro" id="IPR022309">
    <property type="entry name" value="Ribosomal_Se8/biogenesis_NSA2"/>
</dbReference>
<name>A0A1X0QKL5_9MICR</name>
<dbReference type="AlphaFoldDB" id="A0A1X0QKL5"/>
<reference evidence="6 7" key="1">
    <citation type="journal article" date="2017" name="Environ. Microbiol.">
        <title>Decay of the glycolytic pathway and adaptation to intranuclear parasitism within Enterocytozoonidae microsporidia.</title>
        <authorList>
            <person name="Wiredu Boakye D."/>
            <person name="Jaroenlak P."/>
            <person name="Prachumwat A."/>
            <person name="Williams T.A."/>
            <person name="Bateman K.S."/>
            <person name="Itsathitphaisarn O."/>
            <person name="Sritunyalucksana K."/>
            <person name="Paszkiewicz K.H."/>
            <person name="Moore K.A."/>
            <person name="Stentiford G.D."/>
            <person name="Williams B.A."/>
        </authorList>
    </citation>
    <scope>NUCLEOTIDE SEQUENCE [LARGE SCALE GENOMIC DNA]</scope>
    <source>
        <strain evidence="7">canceri</strain>
    </source>
</reference>
<keyword evidence="2 4" id="KW-0689">Ribosomal protein</keyword>
<dbReference type="VEuPathDB" id="MicrosporidiaDB:HERIO_2670"/>
<evidence type="ECO:0000313" key="7">
    <source>
        <dbReference type="Proteomes" id="UP000192501"/>
    </source>
</evidence>
<dbReference type="CDD" id="cd11382">
    <property type="entry name" value="Ribosomal_S8e"/>
    <property type="match status" value="1"/>
</dbReference>
<keyword evidence="3 4" id="KW-0687">Ribonucleoprotein</keyword>
<dbReference type="Gene3D" id="3.10.290.70">
    <property type="match status" value="1"/>
</dbReference>
<feature type="region of interest" description="Disordered" evidence="5">
    <location>
        <begin position="1"/>
        <end position="39"/>
    </location>
</feature>
<sequence>MGITRCGRHKKSNSGAKRNKMQKKRKNMMGRQPSNTKIGETRVKALRVRGGNYKQRALRLNSGEFLLKSGNIKANVNIEQVIYHPSNNDLVRTNTLTKSSVVKIAAEPFVDEISKLSDERLSNLADKGFVYGIVTSRPGQVGCANGYVLQGEELVFYQSKLKKGNVV</sequence>